<comment type="similarity">
    <text evidence="2">Belongs to the lin-54 family.</text>
</comment>
<feature type="coiled-coil region" evidence="4">
    <location>
        <begin position="569"/>
        <end position="596"/>
    </location>
</feature>
<comment type="subcellular location">
    <subcellularLocation>
        <location evidence="1">Nucleus</location>
    </subcellularLocation>
</comment>
<dbReference type="GO" id="GO:0006355">
    <property type="term" value="P:regulation of DNA-templated transcription"/>
    <property type="evidence" value="ECO:0007669"/>
    <property type="project" value="TreeGrafter"/>
</dbReference>
<organism evidence="6">
    <name type="scientific">Culicoides sonorensis</name>
    <name type="common">Biting midge</name>
    <dbReference type="NCBI Taxonomy" id="179676"/>
    <lineage>
        <taxon>Eukaryota</taxon>
        <taxon>Metazoa</taxon>
        <taxon>Ecdysozoa</taxon>
        <taxon>Arthropoda</taxon>
        <taxon>Hexapoda</taxon>
        <taxon>Insecta</taxon>
        <taxon>Pterygota</taxon>
        <taxon>Neoptera</taxon>
        <taxon>Endopterygota</taxon>
        <taxon>Diptera</taxon>
        <taxon>Nematocera</taxon>
        <taxon>Chironomoidea</taxon>
        <taxon>Ceratopogonidae</taxon>
        <taxon>Ceratopogoninae</taxon>
        <taxon>Culicoides</taxon>
        <taxon>Monoculicoides</taxon>
    </lineage>
</organism>
<feature type="domain" description="CRC" evidence="5">
    <location>
        <begin position="456"/>
        <end position="566"/>
    </location>
</feature>
<dbReference type="PANTHER" id="PTHR12446:SF34">
    <property type="entry name" value="PROTEIN LIN-54 HOMOLOG"/>
    <property type="match status" value="1"/>
</dbReference>
<dbReference type="InterPro" id="IPR028307">
    <property type="entry name" value="Lin-54_fam"/>
</dbReference>
<keyword evidence="4" id="KW-0175">Coiled coil</keyword>
<dbReference type="PANTHER" id="PTHR12446">
    <property type="entry name" value="TESMIN/TSO1-RELATED"/>
    <property type="match status" value="1"/>
</dbReference>
<dbReference type="GO" id="GO:0005634">
    <property type="term" value="C:nucleus"/>
    <property type="evidence" value="ECO:0007669"/>
    <property type="project" value="UniProtKB-SubCell"/>
</dbReference>
<evidence type="ECO:0000256" key="2">
    <source>
        <dbReference type="ARBA" id="ARBA00007267"/>
    </source>
</evidence>
<evidence type="ECO:0000256" key="3">
    <source>
        <dbReference type="ARBA" id="ARBA00023242"/>
    </source>
</evidence>
<keyword evidence="3" id="KW-0539">Nucleus</keyword>
<dbReference type="InterPro" id="IPR005172">
    <property type="entry name" value="CRC"/>
</dbReference>
<dbReference type="VEuPathDB" id="VectorBase:CSON005189"/>
<dbReference type="Pfam" id="PF03638">
    <property type="entry name" value="TCR"/>
    <property type="match status" value="2"/>
</dbReference>
<evidence type="ECO:0000256" key="1">
    <source>
        <dbReference type="ARBA" id="ARBA00004123"/>
    </source>
</evidence>
<dbReference type="AlphaFoldDB" id="A0A336MV26"/>
<reference evidence="6" key="1">
    <citation type="submission" date="2018-07" db="EMBL/GenBank/DDBJ databases">
        <authorList>
            <person name="Quirk P.G."/>
            <person name="Krulwich T.A."/>
        </authorList>
    </citation>
    <scope>NUCLEOTIDE SEQUENCE</scope>
</reference>
<sequence length="662" mass="73550">MDIDSDPNITTEHDEGDLDDLIQYEEVEYEYDDGDDADYIMDPNASMEEEHLEYEEEIEPVPTPVAITKVSHVPQSNVSGRQTIVRNSQGQIMIVQSAPQSPAPVKIVSQQLGSGIQIVRKSNQQVISPQPQQRVVTQIISPQPQNNAKYILKQGGQQIIMASSSKQEPSDSTTITRQVIPASRGNVTITRTSTQQNPTILNTKVVQKPAPPSITVKQIRSPPLGQTRTILNKSATPNTQRVVLNQQRVIKVPSSPPGTLQAVNVGNKMQYVRVLNPQAPSNVTISPRNVSSSPKKIINSTLSPSKTASRVLVPGKTSGTYTLVQAGGSQAPNVRTLQRPTSQVVTKRMSSPQKLIAVVKKEKDDGTKPAQRPGEKVTRTTVLTTSQLNQLKGVNIIPGSNSKTKIVMLPSDYMEQLRELQAKQPDKKLMPRTIVTTSSIRKSVKRERLDENEDGKKRRCNCTKSQCLKLYCDCFAAGEYCGDCNCKDCFNTLDHEDDRQKSIRQVLERNPYAFKPKIKDTETLRLHHKGCNCKRSGCLKNYCECFEAKVTCSGICKCIGCHNFDPAMAEEKEAAERELQREKAAMKRAAQEAAEKPGVTSIPKHPFNFMTPDVIEATVQCMIAQAEECQKQSMDIQTSERMILEEFGRCLVEIIDFSTKNE</sequence>
<dbReference type="PROSITE" id="PS51634">
    <property type="entry name" value="CRC"/>
    <property type="match status" value="1"/>
</dbReference>
<evidence type="ECO:0000259" key="5">
    <source>
        <dbReference type="PROSITE" id="PS51634"/>
    </source>
</evidence>
<gene>
    <name evidence="6" type="primary">CSON005189</name>
</gene>
<proteinExistence type="inferred from homology"/>
<dbReference type="SMART" id="SM01114">
    <property type="entry name" value="CXC"/>
    <property type="match status" value="2"/>
</dbReference>
<dbReference type="EMBL" id="UFQT01002082">
    <property type="protein sequence ID" value="SSX32603.1"/>
    <property type="molecule type" value="Genomic_DNA"/>
</dbReference>
<name>A0A336MV26_CULSO</name>
<evidence type="ECO:0000256" key="4">
    <source>
        <dbReference type="SAM" id="Coils"/>
    </source>
</evidence>
<dbReference type="InterPro" id="IPR033467">
    <property type="entry name" value="Tesmin/TSO1-like_CXC"/>
</dbReference>
<evidence type="ECO:0000313" key="6">
    <source>
        <dbReference type="EMBL" id="SSX32603.1"/>
    </source>
</evidence>
<accession>A0A336MV26</accession>
<protein>
    <submittedName>
        <fullName evidence="6">CSON005189 protein</fullName>
    </submittedName>
</protein>